<sequence>MRAAGASRSIGVLCCAMALVICRATPETDDDDAEYDAGDKGVSTRAMFWIVLVCAGFILAMAAAMLFVMVRRKMKASRERKMDEFIRDSGPSRALPIIMETPPKGAGQFDDAPDTYDDALGYSTRRETFRI</sequence>
<name>A0A3P3Y3V4_PLABS</name>
<proteinExistence type="predicted"/>
<protein>
    <submittedName>
        <fullName evidence="3">Uncharacterized protein</fullName>
    </submittedName>
</protein>
<organism evidence="3 4">
    <name type="scientific">Plasmodiophora brassicae</name>
    <name type="common">Clubroot disease agent</name>
    <dbReference type="NCBI Taxonomy" id="37360"/>
    <lineage>
        <taxon>Eukaryota</taxon>
        <taxon>Sar</taxon>
        <taxon>Rhizaria</taxon>
        <taxon>Endomyxa</taxon>
        <taxon>Phytomyxea</taxon>
        <taxon>Plasmodiophorida</taxon>
        <taxon>Plasmodiophoridae</taxon>
        <taxon>Plasmodiophora</taxon>
    </lineage>
</organism>
<dbReference type="AlphaFoldDB" id="A0A3P3Y3V4"/>
<keyword evidence="3" id="KW-0496">Mitochondrion</keyword>
<feature type="transmembrane region" description="Helical" evidence="1">
    <location>
        <begin position="48"/>
        <end position="70"/>
    </location>
</feature>
<keyword evidence="1" id="KW-0472">Membrane</keyword>
<keyword evidence="2" id="KW-0732">Signal</keyword>
<keyword evidence="1" id="KW-0812">Transmembrane</keyword>
<evidence type="ECO:0000313" key="3">
    <source>
        <dbReference type="EMBL" id="SPQ94791.1"/>
    </source>
</evidence>
<reference evidence="3 4" key="1">
    <citation type="submission" date="2018-03" db="EMBL/GenBank/DDBJ databases">
        <authorList>
            <person name="Fogelqvist J."/>
        </authorList>
    </citation>
    <scope>NUCLEOTIDE SEQUENCE [LARGE SCALE GENOMIC DNA]</scope>
</reference>
<feature type="chain" id="PRO_5018091338" evidence="2">
    <location>
        <begin position="25"/>
        <end position="131"/>
    </location>
</feature>
<accession>A0A3P3Y3V4</accession>
<dbReference type="EMBL" id="OVEO01000003">
    <property type="protein sequence ID" value="SPQ94791.1"/>
    <property type="molecule type" value="Genomic_DNA"/>
</dbReference>
<keyword evidence="1" id="KW-1133">Transmembrane helix</keyword>
<feature type="signal peptide" evidence="2">
    <location>
        <begin position="1"/>
        <end position="24"/>
    </location>
</feature>
<geneLocation type="mitochondrion" evidence="3"/>
<evidence type="ECO:0000256" key="2">
    <source>
        <dbReference type="SAM" id="SignalP"/>
    </source>
</evidence>
<gene>
    <name evidence="3" type="ORF">PLBR_LOCUS2006</name>
</gene>
<evidence type="ECO:0000313" key="4">
    <source>
        <dbReference type="Proteomes" id="UP000290189"/>
    </source>
</evidence>
<dbReference type="Proteomes" id="UP000290189">
    <property type="component" value="Unassembled WGS sequence"/>
</dbReference>
<evidence type="ECO:0000256" key="1">
    <source>
        <dbReference type="SAM" id="Phobius"/>
    </source>
</evidence>